<feature type="signal peptide" evidence="1">
    <location>
        <begin position="1"/>
        <end position="17"/>
    </location>
</feature>
<reference evidence="3 4" key="1">
    <citation type="submission" date="2016-06" db="EMBL/GenBank/DDBJ databases">
        <title>Evolution of pathogenesis and genome organization in the Tremellales.</title>
        <authorList>
            <person name="Cuomo C."/>
            <person name="Litvintseva A."/>
            <person name="Heitman J."/>
            <person name="Chen Y."/>
            <person name="Sun S."/>
            <person name="Springer D."/>
            <person name="Dromer F."/>
            <person name="Young S."/>
            <person name="Zeng Q."/>
            <person name="Chapman S."/>
            <person name="Gujja S."/>
            <person name="Saif S."/>
            <person name="Birren B."/>
        </authorList>
    </citation>
    <scope>NUCLEOTIDE SEQUENCE [LARGE SCALE GENOMIC DNA]</scope>
    <source>
        <strain evidence="3 4">ATCC 28783</strain>
    </source>
</reference>
<dbReference type="InterPro" id="IPR000772">
    <property type="entry name" value="Ricin_B_lectin"/>
</dbReference>
<organism evidence="3 4">
    <name type="scientific">Tremella mesenterica</name>
    <name type="common">Jelly fungus</name>
    <dbReference type="NCBI Taxonomy" id="5217"/>
    <lineage>
        <taxon>Eukaryota</taxon>
        <taxon>Fungi</taxon>
        <taxon>Dikarya</taxon>
        <taxon>Basidiomycota</taxon>
        <taxon>Agaricomycotina</taxon>
        <taxon>Tremellomycetes</taxon>
        <taxon>Tremellales</taxon>
        <taxon>Tremellaceae</taxon>
        <taxon>Tremella</taxon>
    </lineage>
</organism>
<name>A0A4Q1BMA0_TREME</name>
<dbReference type="AlphaFoldDB" id="A0A4Q1BMA0"/>
<sequence>MLTTISLFTLLLPLALGSTDQSASNQRRATYTDVLLKRGDQFEPSCLGVPFPLQSGGQVVAVDCNETDGTHILLWNLSDGQGQVIVSLGDETFALQAGGNANDESVFIQPPSDDALQQWIFTSDHKLQLVNTSLCLLLFADGPLLQACSNTEEPSTWTPTQP</sequence>
<dbReference type="Pfam" id="PF00652">
    <property type="entry name" value="Ricin_B_lectin"/>
    <property type="match status" value="1"/>
</dbReference>
<proteinExistence type="predicted"/>
<feature type="chain" id="PRO_5020974138" description="Ricin B lectin domain-containing protein" evidence="1">
    <location>
        <begin position="18"/>
        <end position="162"/>
    </location>
</feature>
<accession>A0A4Q1BMA0</accession>
<evidence type="ECO:0000256" key="1">
    <source>
        <dbReference type="SAM" id="SignalP"/>
    </source>
</evidence>
<dbReference type="InterPro" id="IPR035992">
    <property type="entry name" value="Ricin_B-like_lectins"/>
</dbReference>
<gene>
    <name evidence="3" type="ORF">M231_03784</name>
</gene>
<dbReference type="PROSITE" id="PS50231">
    <property type="entry name" value="RICIN_B_LECTIN"/>
    <property type="match status" value="1"/>
</dbReference>
<keyword evidence="4" id="KW-1185">Reference proteome</keyword>
<dbReference type="Proteomes" id="UP000289152">
    <property type="component" value="Unassembled WGS sequence"/>
</dbReference>
<dbReference type="VEuPathDB" id="FungiDB:TREMEDRAFT_61444"/>
<keyword evidence="1" id="KW-0732">Signal</keyword>
<comment type="caution">
    <text evidence="3">The sequence shown here is derived from an EMBL/GenBank/DDBJ whole genome shotgun (WGS) entry which is preliminary data.</text>
</comment>
<evidence type="ECO:0000259" key="2">
    <source>
        <dbReference type="Pfam" id="PF00652"/>
    </source>
</evidence>
<evidence type="ECO:0000313" key="3">
    <source>
        <dbReference type="EMBL" id="RXK38939.1"/>
    </source>
</evidence>
<dbReference type="SUPFAM" id="SSF50370">
    <property type="entry name" value="Ricin B-like lectins"/>
    <property type="match status" value="1"/>
</dbReference>
<dbReference type="OrthoDB" id="6770063at2759"/>
<dbReference type="Gene3D" id="2.80.10.50">
    <property type="match status" value="1"/>
</dbReference>
<dbReference type="InParanoid" id="A0A4Q1BMA0"/>
<dbReference type="EMBL" id="SDIL01000039">
    <property type="protein sequence ID" value="RXK38939.1"/>
    <property type="molecule type" value="Genomic_DNA"/>
</dbReference>
<feature type="domain" description="Ricin B lectin" evidence="2">
    <location>
        <begin position="45"/>
        <end position="153"/>
    </location>
</feature>
<evidence type="ECO:0000313" key="4">
    <source>
        <dbReference type="Proteomes" id="UP000289152"/>
    </source>
</evidence>
<protein>
    <recommendedName>
        <fullName evidence="2">Ricin B lectin domain-containing protein</fullName>
    </recommendedName>
</protein>